<dbReference type="AlphaFoldDB" id="A0AAX4HPP9"/>
<comment type="function">
    <text evidence="1">Assembles around the rod to form the L-ring and probably protects the motor/basal body from shearing forces during rotation.</text>
</comment>
<evidence type="ECO:0000256" key="8">
    <source>
        <dbReference type="SAM" id="MobiDB-lite"/>
    </source>
</evidence>
<dbReference type="GO" id="GO:0009427">
    <property type="term" value="C:bacterial-type flagellum basal body, distal rod, L ring"/>
    <property type="evidence" value="ECO:0007669"/>
    <property type="project" value="InterPro"/>
</dbReference>
<reference evidence="10 11" key="1">
    <citation type="submission" date="2023-11" db="EMBL/GenBank/DDBJ databases">
        <title>Peredibacter starrii A3.12.</title>
        <authorList>
            <person name="Mitchell R.J."/>
        </authorList>
    </citation>
    <scope>NUCLEOTIDE SEQUENCE [LARGE SCALE GENOMIC DNA]</scope>
    <source>
        <strain evidence="10 11">A3.12</strain>
    </source>
</reference>
<keyword evidence="10" id="KW-0969">Cilium</keyword>
<evidence type="ECO:0000256" key="1">
    <source>
        <dbReference type="ARBA" id="ARBA00002591"/>
    </source>
</evidence>
<dbReference type="RefSeq" id="WP_321395504.1">
    <property type="nucleotide sequence ID" value="NZ_CP139487.1"/>
</dbReference>
<keyword evidence="5 9" id="KW-0732">Signal</keyword>
<comment type="similarity">
    <text evidence="4">Belongs to the FlgH family.</text>
</comment>
<organism evidence="10 11">
    <name type="scientific">Peredibacter starrii</name>
    <dbReference type="NCBI Taxonomy" id="28202"/>
    <lineage>
        <taxon>Bacteria</taxon>
        <taxon>Pseudomonadati</taxon>
        <taxon>Bdellovibrionota</taxon>
        <taxon>Bacteriovoracia</taxon>
        <taxon>Bacteriovoracales</taxon>
        <taxon>Bacteriovoracaceae</taxon>
        <taxon>Peredibacter</taxon>
    </lineage>
</organism>
<sequence length="251" mass="28817">MKIILLLILSTLVSCANFVNNIHRQLDNDEKVVKRQEKAKRDPYYAYREKEKWRTDTDKRPIKNPVTYSLSDGGPSGRVAPPVKREYRPQRYKANDFVDNDEDGSLWANQGSNASLFTYHNDKHTGDMVIINVLENLRNQISSELKRTFPDKPRKGKDDGKKSDAPAAAAAPTNPADNETDLKVYDKISGTVTEELNKDYIIVSARKEVIFKKEKRSIEVQALVSRKDIMENDYVNSDKLHESRVYILRDN</sequence>
<dbReference type="GO" id="GO:0003774">
    <property type="term" value="F:cytoskeletal motor activity"/>
    <property type="evidence" value="ECO:0007669"/>
    <property type="project" value="InterPro"/>
</dbReference>
<accession>A0AAX4HPP9</accession>
<evidence type="ECO:0000256" key="2">
    <source>
        <dbReference type="ARBA" id="ARBA00004117"/>
    </source>
</evidence>
<dbReference type="GO" id="GO:0016020">
    <property type="term" value="C:membrane"/>
    <property type="evidence" value="ECO:0007669"/>
    <property type="project" value="UniProtKB-SubCell"/>
</dbReference>
<feature type="compositionally biased region" description="Low complexity" evidence="8">
    <location>
        <begin position="165"/>
        <end position="177"/>
    </location>
</feature>
<feature type="region of interest" description="Disordered" evidence="8">
    <location>
        <begin position="59"/>
        <end position="82"/>
    </location>
</feature>
<evidence type="ECO:0000256" key="7">
    <source>
        <dbReference type="ARBA" id="ARBA00023143"/>
    </source>
</evidence>
<dbReference type="GO" id="GO:0071973">
    <property type="term" value="P:bacterial-type flagellum-dependent cell motility"/>
    <property type="evidence" value="ECO:0007669"/>
    <property type="project" value="InterPro"/>
</dbReference>
<dbReference type="KEGG" id="psti:SOO65_00850"/>
<feature type="chain" id="PRO_5043500632" evidence="9">
    <location>
        <begin position="17"/>
        <end position="251"/>
    </location>
</feature>
<evidence type="ECO:0000256" key="4">
    <source>
        <dbReference type="ARBA" id="ARBA00006929"/>
    </source>
</evidence>
<protein>
    <submittedName>
        <fullName evidence="10">Flagellar basal body L-ring protein FlgH</fullName>
    </submittedName>
</protein>
<evidence type="ECO:0000256" key="9">
    <source>
        <dbReference type="SAM" id="SignalP"/>
    </source>
</evidence>
<evidence type="ECO:0000256" key="3">
    <source>
        <dbReference type="ARBA" id="ARBA00004370"/>
    </source>
</evidence>
<evidence type="ECO:0000256" key="5">
    <source>
        <dbReference type="ARBA" id="ARBA00022729"/>
    </source>
</evidence>
<gene>
    <name evidence="10" type="ORF">SOO65_00850</name>
</gene>
<feature type="compositionally biased region" description="Basic and acidic residues" evidence="8">
    <location>
        <begin position="144"/>
        <end position="164"/>
    </location>
</feature>
<proteinExistence type="inferred from homology"/>
<dbReference type="EMBL" id="CP139487">
    <property type="protein sequence ID" value="WPU65290.1"/>
    <property type="molecule type" value="Genomic_DNA"/>
</dbReference>
<dbReference type="PROSITE" id="PS51257">
    <property type="entry name" value="PROKAR_LIPOPROTEIN"/>
    <property type="match status" value="1"/>
</dbReference>
<dbReference type="InterPro" id="IPR000527">
    <property type="entry name" value="Flag_Lring"/>
</dbReference>
<evidence type="ECO:0000313" key="10">
    <source>
        <dbReference type="EMBL" id="WPU65290.1"/>
    </source>
</evidence>
<keyword evidence="11" id="KW-1185">Reference proteome</keyword>
<keyword evidence="10" id="KW-0282">Flagellum</keyword>
<dbReference type="Proteomes" id="UP001324634">
    <property type="component" value="Chromosome"/>
</dbReference>
<dbReference type="Pfam" id="PF02107">
    <property type="entry name" value="FlgH"/>
    <property type="match status" value="1"/>
</dbReference>
<name>A0AAX4HPP9_9BACT</name>
<keyword evidence="10" id="KW-0966">Cell projection</keyword>
<keyword evidence="7" id="KW-0975">Bacterial flagellum</keyword>
<comment type="subcellular location">
    <subcellularLocation>
        <location evidence="2">Bacterial flagellum basal body</location>
    </subcellularLocation>
    <subcellularLocation>
        <location evidence="3">Membrane</location>
    </subcellularLocation>
</comment>
<feature type="region of interest" description="Disordered" evidence="8">
    <location>
        <begin position="144"/>
        <end position="182"/>
    </location>
</feature>
<evidence type="ECO:0000313" key="11">
    <source>
        <dbReference type="Proteomes" id="UP001324634"/>
    </source>
</evidence>
<evidence type="ECO:0000256" key="6">
    <source>
        <dbReference type="ARBA" id="ARBA00023136"/>
    </source>
</evidence>
<keyword evidence="6" id="KW-0472">Membrane</keyword>
<feature type="signal peptide" evidence="9">
    <location>
        <begin position="1"/>
        <end position="16"/>
    </location>
</feature>